<reference evidence="1" key="1">
    <citation type="submission" date="2022-08" db="EMBL/GenBank/DDBJ databases">
        <authorList>
            <consortium name="DOE Joint Genome Institute"/>
            <person name="Min B."/>
            <person name="Riley R."/>
            <person name="Sierra-Patev S."/>
            <person name="Naranjo-Ortiz M."/>
            <person name="Looney B."/>
            <person name="Konkel Z."/>
            <person name="Slot J.C."/>
            <person name="Sakamoto Y."/>
            <person name="Steenwyk J.L."/>
            <person name="Rokas A."/>
            <person name="Carro J."/>
            <person name="Camarero S."/>
            <person name="Ferreira P."/>
            <person name="Molpeceres G."/>
            <person name="Ruiz-Duenas F.J."/>
            <person name="Serrano A."/>
            <person name="Henrissat B."/>
            <person name="Drula E."/>
            <person name="Hughes K.W."/>
            <person name="Mata J.L."/>
            <person name="Ishikawa N.K."/>
            <person name="Vargas-Isla R."/>
            <person name="Ushijima S."/>
            <person name="Smith C.A."/>
            <person name="Ahrendt S."/>
            <person name="Andreopoulos W."/>
            <person name="He G."/>
            <person name="Labutti K."/>
            <person name="Lipzen A."/>
            <person name="Ng V."/>
            <person name="Sandor L."/>
            <person name="Barry K."/>
            <person name="Martinez A.T."/>
            <person name="Xiao Y."/>
            <person name="Gibbons J.G."/>
            <person name="Terashima K."/>
            <person name="Hibbett D.S."/>
            <person name="Grigoriev I.V."/>
        </authorList>
    </citation>
    <scope>NUCLEOTIDE SEQUENCE</scope>
    <source>
        <strain evidence="1">TFB10827</strain>
    </source>
</reference>
<keyword evidence="2" id="KW-1185">Reference proteome</keyword>
<evidence type="ECO:0000313" key="2">
    <source>
        <dbReference type="Proteomes" id="UP001163828"/>
    </source>
</evidence>
<dbReference type="EMBL" id="MU790647">
    <property type="protein sequence ID" value="KAJ3995602.1"/>
    <property type="molecule type" value="Genomic_DNA"/>
</dbReference>
<proteinExistence type="predicted"/>
<organism evidence="1 2">
    <name type="scientific">Lentinula boryana</name>
    <dbReference type="NCBI Taxonomy" id="40481"/>
    <lineage>
        <taxon>Eukaryota</taxon>
        <taxon>Fungi</taxon>
        <taxon>Dikarya</taxon>
        <taxon>Basidiomycota</taxon>
        <taxon>Agaricomycotina</taxon>
        <taxon>Agaricomycetes</taxon>
        <taxon>Agaricomycetidae</taxon>
        <taxon>Agaricales</taxon>
        <taxon>Marasmiineae</taxon>
        <taxon>Omphalotaceae</taxon>
        <taxon>Lentinula</taxon>
    </lineage>
</organism>
<sequence length="86" mass="9488">MHIFSGYINMAYVLHRPKSSCQITLGCFQFLSPNALSFVPVLAWIIILGVSRPICTNHFVGDIGQPLYVEAFAVRSNDIDAVCDGK</sequence>
<gene>
    <name evidence="1" type="ORF">F5050DRAFT_1766289</name>
</gene>
<comment type="caution">
    <text evidence="1">The sequence shown here is derived from an EMBL/GenBank/DDBJ whole genome shotgun (WGS) entry which is preliminary data.</text>
</comment>
<name>A0ABQ8QAP1_9AGAR</name>
<protein>
    <submittedName>
        <fullName evidence="1">Uncharacterized protein</fullName>
    </submittedName>
</protein>
<evidence type="ECO:0000313" key="1">
    <source>
        <dbReference type="EMBL" id="KAJ3995602.1"/>
    </source>
</evidence>
<accession>A0ABQ8QAP1</accession>
<dbReference type="Proteomes" id="UP001163828">
    <property type="component" value="Unassembled WGS sequence"/>
</dbReference>